<dbReference type="GO" id="GO:0016758">
    <property type="term" value="F:hexosyltransferase activity"/>
    <property type="evidence" value="ECO:0007669"/>
    <property type="project" value="UniProtKB-ARBA"/>
</dbReference>
<dbReference type="Gene3D" id="3.90.550.10">
    <property type="entry name" value="Spore Coat Polysaccharide Biosynthesis Protein SpsA, Chain A"/>
    <property type="match status" value="1"/>
</dbReference>
<proteinExistence type="predicted"/>
<feature type="domain" description="Glycosyltransferase 2-like" evidence="1">
    <location>
        <begin position="4"/>
        <end position="133"/>
    </location>
</feature>
<dbReference type="InterPro" id="IPR029044">
    <property type="entry name" value="Nucleotide-diphossugar_trans"/>
</dbReference>
<evidence type="ECO:0000313" key="2">
    <source>
        <dbReference type="EMBL" id="TWI19939.1"/>
    </source>
</evidence>
<reference evidence="2 3" key="1">
    <citation type="journal article" date="2015" name="Stand. Genomic Sci.">
        <title>Genomic Encyclopedia of Bacterial and Archaeal Type Strains, Phase III: the genomes of soil and plant-associated and newly described type strains.</title>
        <authorList>
            <person name="Whitman W.B."/>
            <person name="Woyke T."/>
            <person name="Klenk H.P."/>
            <person name="Zhou Y."/>
            <person name="Lilburn T.G."/>
            <person name="Beck B.J."/>
            <person name="De Vos P."/>
            <person name="Vandamme P."/>
            <person name="Eisen J.A."/>
            <person name="Garrity G."/>
            <person name="Hugenholtz P."/>
            <person name="Kyrpides N.C."/>
        </authorList>
    </citation>
    <scope>NUCLEOTIDE SEQUENCE [LARGE SCALE GENOMIC DNA]</scope>
    <source>
        <strain evidence="2 3">CGMCC 1.6855</strain>
    </source>
</reference>
<dbReference type="OrthoDB" id="9788101at2"/>
<organism evidence="2 3">
    <name type="scientific">Sphingobacterium siyangense</name>
    <dbReference type="NCBI Taxonomy" id="459529"/>
    <lineage>
        <taxon>Bacteria</taxon>
        <taxon>Pseudomonadati</taxon>
        <taxon>Bacteroidota</taxon>
        <taxon>Sphingobacteriia</taxon>
        <taxon>Sphingobacteriales</taxon>
        <taxon>Sphingobacteriaceae</taxon>
        <taxon>Sphingobacterium</taxon>
    </lineage>
</organism>
<dbReference type="PANTHER" id="PTHR22916">
    <property type="entry name" value="GLYCOSYLTRANSFERASE"/>
    <property type="match status" value="1"/>
</dbReference>
<evidence type="ECO:0000313" key="3">
    <source>
        <dbReference type="Proteomes" id="UP000315908"/>
    </source>
</evidence>
<keyword evidence="2" id="KW-0808">Transferase</keyword>
<dbReference type="EMBL" id="VLKR01000011">
    <property type="protein sequence ID" value="TWI19939.1"/>
    <property type="molecule type" value="Genomic_DNA"/>
</dbReference>
<protein>
    <submittedName>
        <fullName evidence="2">Glycosyltransferase involved in cell wall biosynthesis</fullName>
    </submittedName>
</protein>
<dbReference type="SUPFAM" id="SSF53448">
    <property type="entry name" value="Nucleotide-diphospho-sugar transferases"/>
    <property type="match status" value="1"/>
</dbReference>
<dbReference type="AlphaFoldDB" id="A0A562MJ73"/>
<sequence length="249" mass="28623">MKITIITAVYNNRDTIQAMFDSIREQTYLDIEHIVIDGNSSDGTKDIIAENKSHIAKYVSEKDAGLYDALNKGINLASGDVVGILNADDLLSDKYTIERVASSFNQNDELDAIYGDVIFFNKDGKVVRKYSSKYFYPWMFRFGMQPAHPSFYVKRHVFSKLGLYNPNYKIAGDFELMLRYLKNANIKYNYIPFSFVKMRIGGLSTSGVKSTVLLNKEILSACQNNGLYTNQFLLYLKYTVKWWGFVFKR</sequence>
<dbReference type="CDD" id="cd06433">
    <property type="entry name" value="GT_2_WfgS_like"/>
    <property type="match status" value="1"/>
</dbReference>
<accession>A0A562MJ73</accession>
<comment type="caution">
    <text evidence="2">The sequence shown here is derived from an EMBL/GenBank/DDBJ whole genome shotgun (WGS) entry which is preliminary data.</text>
</comment>
<gene>
    <name evidence="2" type="ORF">IQ31_02379</name>
</gene>
<dbReference type="PANTHER" id="PTHR22916:SF3">
    <property type="entry name" value="UDP-GLCNAC:BETAGAL BETA-1,3-N-ACETYLGLUCOSAMINYLTRANSFERASE-LIKE PROTEIN 1"/>
    <property type="match status" value="1"/>
</dbReference>
<evidence type="ECO:0000259" key="1">
    <source>
        <dbReference type="Pfam" id="PF00535"/>
    </source>
</evidence>
<dbReference type="Proteomes" id="UP000315908">
    <property type="component" value="Unassembled WGS sequence"/>
</dbReference>
<dbReference type="RefSeq" id="WP_145328071.1">
    <property type="nucleotide sequence ID" value="NZ_VLKR01000011.1"/>
</dbReference>
<dbReference type="InterPro" id="IPR001173">
    <property type="entry name" value="Glyco_trans_2-like"/>
</dbReference>
<name>A0A562MJ73_9SPHI</name>
<dbReference type="Pfam" id="PF00535">
    <property type="entry name" value="Glycos_transf_2"/>
    <property type="match status" value="1"/>
</dbReference>